<gene>
    <name evidence="2" type="ORF">GCM10022224_031580</name>
</gene>
<name>A0ABP7BN90_9ACTN</name>
<keyword evidence="3" id="KW-1185">Reference proteome</keyword>
<sequence>MGNQSVLCPVCQGVLPASGKESYTPLRGRLIVTNGYCEGGCAEVAEQQAQRQAQMEAQRQRARSQSPSPAPVPMPGPATGPVPVVGAGRAPLRVAR</sequence>
<evidence type="ECO:0000313" key="2">
    <source>
        <dbReference type="EMBL" id="GAA3664997.1"/>
    </source>
</evidence>
<organism evidence="2 3">
    <name type="scientific">Nonomuraea antimicrobica</name>
    <dbReference type="NCBI Taxonomy" id="561173"/>
    <lineage>
        <taxon>Bacteria</taxon>
        <taxon>Bacillati</taxon>
        <taxon>Actinomycetota</taxon>
        <taxon>Actinomycetes</taxon>
        <taxon>Streptosporangiales</taxon>
        <taxon>Streptosporangiaceae</taxon>
        <taxon>Nonomuraea</taxon>
    </lineage>
</organism>
<evidence type="ECO:0000313" key="3">
    <source>
        <dbReference type="Proteomes" id="UP001500902"/>
    </source>
</evidence>
<comment type="caution">
    <text evidence="2">The sequence shown here is derived from an EMBL/GenBank/DDBJ whole genome shotgun (WGS) entry which is preliminary data.</text>
</comment>
<reference evidence="3" key="1">
    <citation type="journal article" date="2019" name="Int. J. Syst. Evol. Microbiol.">
        <title>The Global Catalogue of Microorganisms (GCM) 10K type strain sequencing project: providing services to taxonomists for standard genome sequencing and annotation.</title>
        <authorList>
            <consortium name="The Broad Institute Genomics Platform"/>
            <consortium name="The Broad Institute Genome Sequencing Center for Infectious Disease"/>
            <person name="Wu L."/>
            <person name="Ma J."/>
        </authorList>
    </citation>
    <scope>NUCLEOTIDE SEQUENCE [LARGE SCALE GENOMIC DNA]</scope>
    <source>
        <strain evidence="3">JCM 16904</strain>
    </source>
</reference>
<accession>A0ABP7BN90</accession>
<dbReference type="EMBL" id="BAAAZP010000060">
    <property type="protein sequence ID" value="GAA3664997.1"/>
    <property type="molecule type" value="Genomic_DNA"/>
</dbReference>
<evidence type="ECO:0000256" key="1">
    <source>
        <dbReference type="SAM" id="MobiDB-lite"/>
    </source>
</evidence>
<feature type="compositionally biased region" description="Low complexity" evidence="1">
    <location>
        <begin position="48"/>
        <end position="67"/>
    </location>
</feature>
<protein>
    <submittedName>
        <fullName evidence="2">Uncharacterized protein</fullName>
    </submittedName>
</protein>
<feature type="compositionally biased region" description="Pro residues" evidence="1">
    <location>
        <begin position="68"/>
        <end position="80"/>
    </location>
</feature>
<feature type="region of interest" description="Disordered" evidence="1">
    <location>
        <begin position="48"/>
        <end position="96"/>
    </location>
</feature>
<proteinExistence type="predicted"/>
<dbReference type="Proteomes" id="UP001500902">
    <property type="component" value="Unassembled WGS sequence"/>
</dbReference>
<feature type="compositionally biased region" description="Low complexity" evidence="1">
    <location>
        <begin position="81"/>
        <end position="96"/>
    </location>
</feature>